<organism evidence="1 2">
    <name type="scientific">Helicobacter pylori Hp H-6</name>
    <dbReference type="NCBI Taxonomy" id="992061"/>
    <lineage>
        <taxon>Bacteria</taxon>
        <taxon>Pseudomonadati</taxon>
        <taxon>Campylobacterota</taxon>
        <taxon>Epsilonproteobacteria</taxon>
        <taxon>Campylobacterales</taxon>
        <taxon>Helicobacteraceae</taxon>
        <taxon>Helicobacter</taxon>
    </lineage>
</organism>
<protein>
    <submittedName>
        <fullName evidence="1">Uncharacterized protein</fullName>
    </submittedName>
</protein>
<dbReference type="AlphaFoldDB" id="I9UL36"/>
<proteinExistence type="predicted"/>
<accession>I9UL36</accession>
<comment type="caution">
    <text evidence="1">The sequence shown here is derived from an EMBL/GenBank/DDBJ whole genome shotgun (WGS) entry which is preliminary data.</text>
</comment>
<reference evidence="1 2" key="1">
    <citation type="journal article" date="2013" name="Pathog. Dis.">
        <title>Genome sequences of 65 Helicobacter pylori strains isolated from asymptomatic individuals and patients with gastric cancer, peptic ulcer disease, or gastritis.</title>
        <authorList>
            <person name="Blanchard T.G."/>
            <person name="Czinn S.J."/>
            <person name="Correa P."/>
            <person name="Nakazawa T."/>
            <person name="Keelan M."/>
            <person name="Morningstar L."/>
            <person name="Santana-Cruz I."/>
            <person name="Maroo A."/>
            <person name="McCracken C."/>
            <person name="Shefchek K."/>
            <person name="Daugherty S."/>
            <person name="Song Y."/>
            <person name="Fraser C.M."/>
            <person name="Fricke W.F."/>
        </authorList>
    </citation>
    <scope>NUCLEOTIDE SEQUENCE [LARGE SCALE GENOMIC DNA]</scope>
    <source>
        <strain evidence="1 2">Hp H-6</strain>
    </source>
</reference>
<dbReference type="Proteomes" id="UP000004177">
    <property type="component" value="Unassembled WGS sequence"/>
</dbReference>
<dbReference type="PATRIC" id="fig|992061.3.peg.1291"/>
<sequence length="46" mass="5476">MDKARFYKNLKILFLWSVGLQNLKKTQSVFKINIIKKLDFNQTITS</sequence>
<evidence type="ECO:0000313" key="2">
    <source>
        <dbReference type="Proteomes" id="UP000004177"/>
    </source>
</evidence>
<gene>
    <name evidence="1" type="ORF">HPHPH6_1310</name>
</gene>
<name>I9UL36_HELPX</name>
<dbReference type="EMBL" id="AKOZ01000006">
    <property type="protein sequence ID" value="EJB80939.1"/>
    <property type="molecule type" value="Genomic_DNA"/>
</dbReference>
<evidence type="ECO:0000313" key="1">
    <source>
        <dbReference type="EMBL" id="EJB80939.1"/>
    </source>
</evidence>